<dbReference type="OrthoDB" id="9803760at2"/>
<dbReference type="PANTHER" id="PTHR43783">
    <property type="entry name" value="UDP-N-ACETYLGLUCOSAMINE 1-CARBOXYVINYLTRANSFERASE"/>
    <property type="match status" value="1"/>
</dbReference>
<dbReference type="InterPro" id="IPR013792">
    <property type="entry name" value="RNA3'P_cycl/enolpyr_Trfase_a/b"/>
</dbReference>
<keyword evidence="19" id="KW-1185">Reference proteome</keyword>
<sequence length="452" mass="48922">MKSSNYTDGLKQEKRSSSPYYEVNGGKPLKGSVEVPGAKNAALPALVAASLTEEKVTLHQVPTHLNDVKLLTSLLEDIGVEIVSQGEGTITVQKKAWKDAGLNREKASKIRHSLLLLGGSARWEEPLFLPVPGGCNIGSRKHDLHTLALGTLGHQAEETDEGIVFTPSPSKQDEEISFHYPTFGGTLNVMFAAAVRSGTRTVLKNAAVNPEVIDVMKLMNKMGAKISWAEDDLNTMIIDGVQDLHGASHDVIGDRIIVSTLISAVGAAKGKVRIYNASTQFLQNEVRVWREAGLSIEDSEENYLDVEWKQPLKAISIETSAYPGFHTDIQPLHGVMMARADGETSIKETILDGRFQYVWELNKLGASGSVKDGGFLCVNGAKGQIASFMGTKEWRGSEDLVARDIRGGAAVVIGALAAEGKSIITNVYQVERGYQDLAQLFQKIGGDIERKA</sequence>
<evidence type="ECO:0000256" key="13">
    <source>
        <dbReference type="ARBA" id="ARBA00042443"/>
    </source>
</evidence>
<evidence type="ECO:0000256" key="14">
    <source>
        <dbReference type="ARBA" id="ARBA00042842"/>
    </source>
</evidence>
<keyword evidence="9" id="KW-0961">Cell wall biogenesis/degradation</keyword>
<dbReference type="EC" id="2.5.1.7" evidence="11"/>
<organism evidence="18 19">
    <name type="scientific">Marinococcus halophilus</name>
    <dbReference type="NCBI Taxonomy" id="1371"/>
    <lineage>
        <taxon>Bacteria</taxon>
        <taxon>Bacillati</taxon>
        <taxon>Bacillota</taxon>
        <taxon>Bacilli</taxon>
        <taxon>Bacillales</taxon>
        <taxon>Bacillaceae</taxon>
        <taxon>Marinococcus</taxon>
    </lineage>
</organism>
<keyword evidence="5 18" id="KW-0808">Transferase</keyword>
<comment type="caution">
    <text evidence="18">The sequence shown here is derived from an EMBL/GenBank/DDBJ whole genome shotgun (WGS) entry which is preliminary data.</text>
</comment>
<evidence type="ECO:0000256" key="2">
    <source>
        <dbReference type="ARBA" id="ARBA00004752"/>
    </source>
</evidence>
<dbReference type="GO" id="GO:0008760">
    <property type="term" value="F:UDP-N-acetylglucosamine 1-carboxyvinyltransferase activity"/>
    <property type="evidence" value="ECO:0007669"/>
    <property type="project" value="UniProtKB-EC"/>
</dbReference>
<keyword evidence="4" id="KW-0132">Cell division</keyword>
<accession>A0A510Y356</accession>
<evidence type="ECO:0000256" key="16">
    <source>
        <dbReference type="SAM" id="MobiDB-lite"/>
    </source>
</evidence>
<name>A0A510Y356_MARHA</name>
<evidence type="ECO:0000256" key="1">
    <source>
        <dbReference type="ARBA" id="ARBA00004496"/>
    </source>
</evidence>
<evidence type="ECO:0000256" key="10">
    <source>
        <dbReference type="ARBA" id="ARBA00038367"/>
    </source>
</evidence>
<dbReference type="GO" id="GO:0071555">
    <property type="term" value="P:cell wall organization"/>
    <property type="evidence" value="ECO:0007669"/>
    <property type="project" value="UniProtKB-KW"/>
</dbReference>
<comment type="catalytic activity">
    <reaction evidence="15">
        <text>phosphoenolpyruvate + UDP-N-acetyl-alpha-D-glucosamine = UDP-N-acetyl-3-O-(1-carboxyvinyl)-alpha-D-glucosamine + phosphate</text>
        <dbReference type="Rhea" id="RHEA:18681"/>
        <dbReference type="ChEBI" id="CHEBI:43474"/>
        <dbReference type="ChEBI" id="CHEBI:57705"/>
        <dbReference type="ChEBI" id="CHEBI:58702"/>
        <dbReference type="ChEBI" id="CHEBI:68483"/>
        <dbReference type="EC" id="2.5.1.7"/>
    </reaction>
</comment>
<evidence type="ECO:0000256" key="12">
    <source>
        <dbReference type="ARBA" id="ARBA00039754"/>
    </source>
</evidence>
<keyword evidence="7" id="KW-0573">Peptidoglycan synthesis</keyword>
<feature type="region of interest" description="Disordered" evidence="16">
    <location>
        <begin position="1"/>
        <end position="26"/>
    </location>
</feature>
<evidence type="ECO:0000256" key="5">
    <source>
        <dbReference type="ARBA" id="ARBA00022679"/>
    </source>
</evidence>
<evidence type="ECO:0000256" key="3">
    <source>
        <dbReference type="ARBA" id="ARBA00022490"/>
    </source>
</evidence>
<dbReference type="GO" id="GO:0005737">
    <property type="term" value="C:cytoplasm"/>
    <property type="evidence" value="ECO:0007669"/>
    <property type="project" value="UniProtKB-SubCell"/>
</dbReference>
<dbReference type="RefSeq" id="WP_094907646.1">
    <property type="nucleotide sequence ID" value="NZ_BJUN01000002.1"/>
</dbReference>
<proteinExistence type="inferred from homology"/>
<evidence type="ECO:0000256" key="15">
    <source>
        <dbReference type="ARBA" id="ARBA00047527"/>
    </source>
</evidence>
<dbReference type="GO" id="GO:0008360">
    <property type="term" value="P:regulation of cell shape"/>
    <property type="evidence" value="ECO:0007669"/>
    <property type="project" value="UniProtKB-KW"/>
</dbReference>
<evidence type="ECO:0000259" key="17">
    <source>
        <dbReference type="Pfam" id="PF00275"/>
    </source>
</evidence>
<keyword evidence="6" id="KW-0133">Cell shape</keyword>
<dbReference type="NCBIfam" id="NF006873">
    <property type="entry name" value="PRK09369.1"/>
    <property type="match status" value="1"/>
</dbReference>
<comment type="subcellular location">
    <subcellularLocation>
        <location evidence="1">Cytoplasm</location>
    </subcellularLocation>
</comment>
<dbReference type="Proteomes" id="UP000321051">
    <property type="component" value="Unassembled WGS sequence"/>
</dbReference>
<gene>
    <name evidence="18" type="primary">murA</name>
    <name evidence="18" type="ORF">MHA01_06400</name>
</gene>
<evidence type="ECO:0000256" key="7">
    <source>
        <dbReference type="ARBA" id="ARBA00022984"/>
    </source>
</evidence>
<dbReference type="GO" id="GO:0051301">
    <property type="term" value="P:cell division"/>
    <property type="evidence" value="ECO:0007669"/>
    <property type="project" value="UniProtKB-KW"/>
</dbReference>
<evidence type="ECO:0000256" key="9">
    <source>
        <dbReference type="ARBA" id="ARBA00023316"/>
    </source>
</evidence>
<keyword evidence="8" id="KW-0131">Cell cycle</keyword>
<reference evidence="18 19" key="1">
    <citation type="submission" date="2019-07" db="EMBL/GenBank/DDBJ databases">
        <title>Whole genome shotgun sequence of Marinococcus halophilus NBRC 102359.</title>
        <authorList>
            <person name="Hosoyama A."/>
            <person name="Uohara A."/>
            <person name="Ohji S."/>
            <person name="Ichikawa N."/>
        </authorList>
    </citation>
    <scope>NUCLEOTIDE SEQUENCE [LARGE SCALE GENOMIC DNA]</scope>
    <source>
        <strain evidence="18 19">NBRC 102359</strain>
    </source>
</reference>
<evidence type="ECO:0000256" key="6">
    <source>
        <dbReference type="ARBA" id="ARBA00022960"/>
    </source>
</evidence>
<keyword evidence="3" id="KW-0963">Cytoplasm</keyword>
<feature type="domain" description="Enolpyruvate transferase" evidence="17">
    <location>
        <begin position="23"/>
        <end position="438"/>
    </location>
</feature>
<evidence type="ECO:0000256" key="8">
    <source>
        <dbReference type="ARBA" id="ARBA00023306"/>
    </source>
</evidence>
<evidence type="ECO:0000313" key="18">
    <source>
        <dbReference type="EMBL" id="GEK57735.1"/>
    </source>
</evidence>
<dbReference type="Pfam" id="PF00275">
    <property type="entry name" value="EPSP_synthase"/>
    <property type="match status" value="1"/>
</dbReference>
<evidence type="ECO:0000313" key="19">
    <source>
        <dbReference type="Proteomes" id="UP000321051"/>
    </source>
</evidence>
<dbReference type="InterPro" id="IPR001986">
    <property type="entry name" value="Enolpyruvate_Tfrase_dom"/>
</dbReference>
<dbReference type="AlphaFoldDB" id="A0A510Y356"/>
<dbReference type="InterPro" id="IPR050068">
    <property type="entry name" value="MurA_subfamily"/>
</dbReference>
<dbReference type="InterPro" id="IPR036968">
    <property type="entry name" value="Enolpyruvate_Tfrase_sf"/>
</dbReference>
<evidence type="ECO:0000256" key="11">
    <source>
        <dbReference type="ARBA" id="ARBA00039108"/>
    </source>
</evidence>
<dbReference type="Gene3D" id="3.65.10.10">
    <property type="entry name" value="Enolpyruvate transferase domain"/>
    <property type="match status" value="2"/>
</dbReference>
<evidence type="ECO:0000256" key="4">
    <source>
        <dbReference type="ARBA" id="ARBA00022618"/>
    </source>
</evidence>
<comment type="pathway">
    <text evidence="2">Cell wall biogenesis; peptidoglycan biosynthesis.</text>
</comment>
<comment type="similarity">
    <text evidence="10">Belongs to the EPSP synthase family. MurA subfamily.</text>
</comment>
<dbReference type="GO" id="GO:0009252">
    <property type="term" value="P:peptidoglycan biosynthetic process"/>
    <property type="evidence" value="ECO:0007669"/>
    <property type="project" value="UniProtKB-KW"/>
</dbReference>
<protein>
    <recommendedName>
        <fullName evidence="12">UDP-N-acetylglucosamine 1-carboxyvinyltransferase</fullName>
        <ecNumber evidence="11">2.5.1.7</ecNumber>
    </recommendedName>
    <alternativeName>
        <fullName evidence="13">Enoylpyruvate transferase</fullName>
    </alternativeName>
    <alternativeName>
        <fullName evidence="14">UDP-N-acetylglucosamine enolpyruvyl transferase</fullName>
    </alternativeName>
</protein>
<dbReference type="PANTHER" id="PTHR43783:SF1">
    <property type="entry name" value="UDP-N-ACETYLGLUCOSAMINE 1-CARBOXYVINYLTRANSFERASE"/>
    <property type="match status" value="1"/>
</dbReference>
<dbReference type="SUPFAM" id="SSF55205">
    <property type="entry name" value="EPT/RTPC-like"/>
    <property type="match status" value="1"/>
</dbReference>
<dbReference type="EMBL" id="BJUN01000002">
    <property type="protein sequence ID" value="GEK57735.1"/>
    <property type="molecule type" value="Genomic_DNA"/>
</dbReference>